<comment type="subunit">
    <text evidence="2 12">Monomer.</text>
</comment>
<feature type="binding site" evidence="12">
    <location>
        <position position="280"/>
    </location>
    <ligand>
        <name>Zn(2+)</name>
        <dbReference type="ChEBI" id="CHEBI:29105"/>
    </ligand>
</feature>
<evidence type="ECO:0000256" key="7">
    <source>
        <dbReference type="ARBA" id="ARBA00022833"/>
    </source>
</evidence>
<dbReference type="SMART" id="SM00840">
    <property type="entry name" value="DALR_2"/>
    <property type="match status" value="1"/>
</dbReference>
<dbReference type="HAMAP" id="MF_00041">
    <property type="entry name" value="Cys_tRNA_synth"/>
    <property type="match status" value="1"/>
</dbReference>
<dbReference type="SUPFAM" id="SSF47323">
    <property type="entry name" value="Anticodon-binding domain of a subclass of class I aminoacyl-tRNA synthetases"/>
    <property type="match status" value="1"/>
</dbReference>
<dbReference type="Pfam" id="PF23493">
    <property type="entry name" value="CysS_C"/>
    <property type="match status" value="1"/>
</dbReference>
<sequence length="508" mass="55977">MTLRLYDTATRSVRDFVPRESGKVGVYLCGLTVQAPPHIGHLRSGVNYDVLRRWFLRNGYEVTFVRNITDIDDKILDKACEQDRPFWSISYANELILSAAYRSLNVLPPTYEPRATGEQDRPFWSISYANELILSAAYRSLNVLPPTYEPRATGHVPEMHELIARLIADGHAYPALDGSGDVYFDVSSYPAYGELSGQQPDAMRAAEDAPGFAKRDPRDFALWKGHKPSEPADASWPSPWGRGRPGWHIECSAMCWRYLGTEFDIHGGGLDLTFPHHENEVAQSRAAGFGFARYWVHHGLLNLGPAKMSKSLGNVIDLAHVTAIGVRPVELRYYLVSPHYRSRIDYSDEALREAAVAYRRIEGFVQRAVERVGRIGAGAVPAAFAAAMDDDLNTSAATAVLHDALRDGNTALADGDDDATRVALATVRAMLDILGVDPLDPGNIGGERGGDLRGVVDSLVALALEQRAQARQRKDWAAADAVRDQLKHAGVVVEDTPHGPRWTIGEQD</sequence>
<feature type="binding site" evidence="12">
    <location>
        <position position="310"/>
    </location>
    <ligand>
        <name>ATP</name>
        <dbReference type="ChEBI" id="CHEBI:30616"/>
    </ligand>
</feature>
<dbReference type="PANTHER" id="PTHR10890:SF30">
    <property type="entry name" value="CYSTEINE--TRNA LIGASE"/>
    <property type="match status" value="1"/>
</dbReference>
<keyword evidence="5 12" id="KW-0479">Metal-binding</keyword>
<dbReference type="PRINTS" id="PR00983">
    <property type="entry name" value="TRNASYNTHCYS"/>
</dbReference>
<comment type="subcellular location">
    <subcellularLocation>
        <location evidence="12">Cytoplasm</location>
    </subcellularLocation>
</comment>
<comment type="caution">
    <text evidence="14">The sequence shown here is derived from an EMBL/GenBank/DDBJ whole genome shotgun (WGS) entry which is preliminary data.</text>
</comment>
<dbReference type="InterPro" id="IPR056411">
    <property type="entry name" value="CysS_C"/>
</dbReference>
<dbReference type="InterPro" id="IPR015803">
    <property type="entry name" value="Cys-tRNA-ligase"/>
</dbReference>
<dbReference type="Pfam" id="PF09190">
    <property type="entry name" value="DALR_2"/>
    <property type="match status" value="1"/>
</dbReference>
<dbReference type="EC" id="6.1.1.16" evidence="12"/>
<keyword evidence="3 12" id="KW-0963">Cytoplasm</keyword>
<dbReference type="PANTHER" id="PTHR10890">
    <property type="entry name" value="CYSTEINYL-TRNA SYNTHETASE"/>
    <property type="match status" value="1"/>
</dbReference>
<proteinExistence type="inferred from homology"/>
<evidence type="ECO:0000256" key="5">
    <source>
        <dbReference type="ARBA" id="ARBA00022723"/>
    </source>
</evidence>
<keyword evidence="4 12" id="KW-0436">Ligase</keyword>
<dbReference type="EMBL" id="JBCGDC010000075">
    <property type="protein sequence ID" value="MFB6396001.1"/>
    <property type="molecule type" value="Genomic_DNA"/>
</dbReference>
<protein>
    <recommendedName>
        <fullName evidence="12">Cysteine--tRNA ligase</fullName>
        <ecNumber evidence="12">6.1.1.16</ecNumber>
    </recommendedName>
    <alternativeName>
        <fullName evidence="12">Cysteinyl-tRNA synthetase</fullName>
        <shortName evidence="12">CysRS</shortName>
    </alternativeName>
</protein>
<dbReference type="InterPro" id="IPR014729">
    <property type="entry name" value="Rossmann-like_a/b/a_fold"/>
</dbReference>
<dbReference type="CDD" id="cd00672">
    <property type="entry name" value="CysRS_core"/>
    <property type="match status" value="1"/>
</dbReference>
<dbReference type="Gene3D" id="1.20.120.1910">
    <property type="entry name" value="Cysteine-tRNA ligase, C-terminal anti-codon recognition domain"/>
    <property type="match status" value="1"/>
</dbReference>
<evidence type="ECO:0000256" key="8">
    <source>
        <dbReference type="ARBA" id="ARBA00022840"/>
    </source>
</evidence>
<evidence type="ECO:0000256" key="3">
    <source>
        <dbReference type="ARBA" id="ARBA00022490"/>
    </source>
</evidence>
<evidence type="ECO:0000256" key="4">
    <source>
        <dbReference type="ARBA" id="ARBA00022598"/>
    </source>
</evidence>
<name>A0ABV5CYC3_9ACTN</name>
<gene>
    <name evidence="12 14" type="primary">cysS</name>
    <name evidence="14" type="ORF">AAFH96_23255</name>
</gene>
<dbReference type="InterPro" id="IPR009080">
    <property type="entry name" value="tRNAsynth_Ia_anticodon-bd"/>
</dbReference>
<accession>A0ABV5CYC3</accession>
<evidence type="ECO:0000256" key="12">
    <source>
        <dbReference type="HAMAP-Rule" id="MF_00041"/>
    </source>
</evidence>
<feature type="binding site" evidence="12">
    <location>
        <position position="251"/>
    </location>
    <ligand>
        <name>Zn(2+)</name>
        <dbReference type="ChEBI" id="CHEBI:29105"/>
    </ligand>
</feature>
<evidence type="ECO:0000313" key="14">
    <source>
        <dbReference type="EMBL" id="MFB6396001.1"/>
    </source>
</evidence>
<keyword evidence="15" id="KW-1185">Reference proteome</keyword>
<reference evidence="14 15" key="1">
    <citation type="submission" date="2024-04" db="EMBL/GenBank/DDBJ databases">
        <title>Polymorphospora sp. isolated from Baiyangdian Lake in Xiong'an New Area.</title>
        <authorList>
            <person name="Zhang X."/>
            <person name="Liu J."/>
        </authorList>
    </citation>
    <scope>NUCLEOTIDE SEQUENCE [LARGE SCALE GENOMIC DNA]</scope>
    <source>
        <strain evidence="14 15">2-325</strain>
    </source>
</reference>
<dbReference type="InterPro" id="IPR032678">
    <property type="entry name" value="tRNA-synt_1_cat_dom"/>
</dbReference>
<dbReference type="InterPro" id="IPR015273">
    <property type="entry name" value="Cys-tRNA-synt_Ia_DALR"/>
</dbReference>
<comment type="similarity">
    <text evidence="1 12">Belongs to the class-I aminoacyl-tRNA synthetase family.</text>
</comment>
<evidence type="ECO:0000313" key="15">
    <source>
        <dbReference type="Proteomes" id="UP001582793"/>
    </source>
</evidence>
<keyword evidence="6 12" id="KW-0547">Nucleotide-binding</keyword>
<keyword evidence="7 12" id="KW-0862">Zinc</keyword>
<feature type="short sequence motif" description="'KMSKS' region" evidence="12">
    <location>
        <begin position="307"/>
        <end position="311"/>
    </location>
</feature>
<dbReference type="GO" id="GO:0004817">
    <property type="term" value="F:cysteine-tRNA ligase activity"/>
    <property type="evidence" value="ECO:0007669"/>
    <property type="project" value="UniProtKB-EC"/>
</dbReference>
<evidence type="ECO:0000256" key="6">
    <source>
        <dbReference type="ARBA" id="ARBA00022741"/>
    </source>
</evidence>
<organism evidence="14 15">
    <name type="scientific">Polymorphospora lycopeni</name>
    <dbReference type="NCBI Taxonomy" id="3140240"/>
    <lineage>
        <taxon>Bacteria</taxon>
        <taxon>Bacillati</taxon>
        <taxon>Actinomycetota</taxon>
        <taxon>Actinomycetes</taxon>
        <taxon>Micromonosporales</taxon>
        <taxon>Micromonosporaceae</taxon>
        <taxon>Polymorphospora</taxon>
    </lineage>
</organism>
<dbReference type="Proteomes" id="UP001582793">
    <property type="component" value="Unassembled WGS sequence"/>
</dbReference>
<evidence type="ECO:0000256" key="2">
    <source>
        <dbReference type="ARBA" id="ARBA00011245"/>
    </source>
</evidence>
<dbReference type="Pfam" id="PF01406">
    <property type="entry name" value="tRNA-synt_1e"/>
    <property type="match status" value="2"/>
</dbReference>
<dbReference type="Gene3D" id="3.40.50.620">
    <property type="entry name" value="HUPs"/>
    <property type="match status" value="2"/>
</dbReference>
<feature type="short sequence motif" description="'HIGH' region" evidence="12">
    <location>
        <begin position="31"/>
        <end position="41"/>
    </location>
</feature>
<dbReference type="InterPro" id="IPR024909">
    <property type="entry name" value="Cys-tRNA/MSH_ligase"/>
</dbReference>
<evidence type="ECO:0000256" key="9">
    <source>
        <dbReference type="ARBA" id="ARBA00022917"/>
    </source>
</evidence>
<feature type="binding site" evidence="12">
    <location>
        <position position="276"/>
    </location>
    <ligand>
        <name>Zn(2+)</name>
        <dbReference type="ChEBI" id="CHEBI:29105"/>
    </ligand>
</feature>
<comment type="cofactor">
    <cofactor evidence="12">
        <name>Zn(2+)</name>
        <dbReference type="ChEBI" id="CHEBI:29105"/>
    </cofactor>
    <text evidence="12">Binds 1 zinc ion per subunit.</text>
</comment>
<evidence type="ECO:0000256" key="11">
    <source>
        <dbReference type="ARBA" id="ARBA00047398"/>
    </source>
</evidence>
<feature type="binding site" evidence="12">
    <location>
        <position position="29"/>
    </location>
    <ligand>
        <name>Zn(2+)</name>
        <dbReference type="ChEBI" id="CHEBI:29105"/>
    </ligand>
</feature>
<keyword evidence="9 12" id="KW-0648">Protein biosynthesis</keyword>
<keyword evidence="10 12" id="KW-0030">Aminoacyl-tRNA synthetase</keyword>
<evidence type="ECO:0000259" key="13">
    <source>
        <dbReference type="SMART" id="SM00840"/>
    </source>
</evidence>
<evidence type="ECO:0000256" key="10">
    <source>
        <dbReference type="ARBA" id="ARBA00023146"/>
    </source>
</evidence>
<comment type="catalytic activity">
    <reaction evidence="11 12">
        <text>tRNA(Cys) + L-cysteine + ATP = L-cysteinyl-tRNA(Cys) + AMP + diphosphate</text>
        <dbReference type="Rhea" id="RHEA:17773"/>
        <dbReference type="Rhea" id="RHEA-COMP:9661"/>
        <dbReference type="Rhea" id="RHEA-COMP:9679"/>
        <dbReference type="ChEBI" id="CHEBI:30616"/>
        <dbReference type="ChEBI" id="CHEBI:33019"/>
        <dbReference type="ChEBI" id="CHEBI:35235"/>
        <dbReference type="ChEBI" id="CHEBI:78442"/>
        <dbReference type="ChEBI" id="CHEBI:78517"/>
        <dbReference type="ChEBI" id="CHEBI:456215"/>
        <dbReference type="EC" id="6.1.1.16"/>
    </reaction>
</comment>
<feature type="domain" description="Cysteinyl-tRNA synthetase class Ia DALR" evidence="13">
    <location>
        <begin position="383"/>
        <end position="445"/>
    </location>
</feature>
<keyword evidence="8 12" id="KW-0067">ATP-binding</keyword>
<dbReference type="SUPFAM" id="SSF52374">
    <property type="entry name" value="Nucleotidylyl transferase"/>
    <property type="match status" value="1"/>
</dbReference>
<evidence type="ECO:0000256" key="1">
    <source>
        <dbReference type="ARBA" id="ARBA00005594"/>
    </source>
</evidence>
<dbReference type="NCBIfam" id="TIGR00435">
    <property type="entry name" value="cysS"/>
    <property type="match status" value="1"/>
</dbReference>